<feature type="transmembrane region" description="Helical" evidence="1">
    <location>
        <begin position="12"/>
        <end position="30"/>
    </location>
</feature>
<evidence type="ECO:0000313" key="4">
    <source>
        <dbReference type="Proteomes" id="UP000824072"/>
    </source>
</evidence>
<comment type="caution">
    <text evidence="3">The sequence shown here is derived from an EMBL/GenBank/DDBJ whole genome shotgun (WGS) entry which is preliminary data.</text>
</comment>
<feature type="transmembrane region" description="Helical" evidence="1">
    <location>
        <begin position="362"/>
        <end position="384"/>
    </location>
</feature>
<dbReference type="Proteomes" id="UP000824072">
    <property type="component" value="Unassembled WGS sequence"/>
</dbReference>
<organism evidence="3 4">
    <name type="scientific">Candidatus Pullichristensenella excrementigallinarum</name>
    <dbReference type="NCBI Taxonomy" id="2840907"/>
    <lineage>
        <taxon>Bacteria</taxon>
        <taxon>Bacillati</taxon>
        <taxon>Bacillota</taxon>
        <taxon>Clostridia</taxon>
        <taxon>Candidatus Pullichristensenella</taxon>
    </lineage>
</organism>
<keyword evidence="1" id="KW-0812">Transmembrane</keyword>
<dbReference type="AlphaFoldDB" id="A0A9D1IBI7"/>
<feature type="transmembrane region" description="Helical" evidence="1">
    <location>
        <begin position="293"/>
        <end position="315"/>
    </location>
</feature>
<sequence length="404" mass="45389">MEPKRNVRPRGLVLPILGILLLAFGFWGMARVPDLLQYRKIAPVEMPVTEEQDTASELSGLIDRWKETRSGLTEVLSESAMGAVRHSVTFTSPEGSATAKLWGTGVGWFGVYPKYLVAGRLPSQEELEKGVRVAVIDQPLALKLFPTIDPIGEKIQIEQAWYEVVGVTRYARNVGESEQYSIYVPLAALADGRVQMDLLEIAAVPIPKSGASRAMEEAVRTQWSEGGTFHDLSKEIMRCTMIVRLLSVFFLFCALFALLRRLNRRVLRGFANWKEQLKRTYLRSMLGNIAWKVLMWLAGYAALIGAAYGLLTVLIEPMMVFTEWIPEVIVELSSISERFWGLTSSAAAPVFLRTEEYAQIRFYGAILRWGVIVMLSGAIVFLLAERRRRRDEKGADPQKTGISR</sequence>
<evidence type="ECO:0000259" key="2">
    <source>
        <dbReference type="Pfam" id="PF12704"/>
    </source>
</evidence>
<feature type="domain" description="MacB-like periplasmic core" evidence="2">
    <location>
        <begin position="80"/>
        <end position="193"/>
    </location>
</feature>
<protein>
    <submittedName>
        <fullName evidence="3">ABC transporter permease</fullName>
    </submittedName>
</protein>
<dbReference type="EMBL" id="DVMU01000151">
    <property type="protein sequence ID" value="HIU34232.1"/>
    <property type="molecule type" value="Genomic_DNA"/>
</dbReference>
<gene>
    <name evidence="3" type="ORF">IAB02_06680</name>
</gene>
<keyword evidence="1" id="KW-0472">Membrane</keyword>
<keyword evidence="1" id="KW-1133">Transmembrane helix</keyword>
<evidence type="ECO:0000256" key="1">
    <source>
        <dbReference type="SAM" id="Phobius"/>
    </source>
</evidence>
<reference evidence="3" key="1">
    <citation type="submission" date="2020-10" db="EMBL/GenBank/DDBJ databases">
        <authorList>
            <person name="Gilroy R."/>
        </authorList>
    </citation>
    <scope>NUCLEOTIDE SEQUENCE</scope>
    <source>
        <strain evidence="3">ChiHcec3-11533</strain>
    </source>
</reference>
<proteinExistence type="predicted"/>
<reference evidence="3" key="2">
    <citation type="journal article" date="2021" name="PeerJ">
        <title>Extensive microbial diversity within the chicken gut microbiome revealed by metagenomics and culture.</title>
        <authorList>
            <person name="Gilroy R."/>
            <person name="Ravi A."/>
            <person name="Getino M."/>
            <person name="Pursley I."/>
            <person name="Horton D.L."/>
            <person name="Alikhan N.F."/>
            <person name="Baker D."/>
            <person name="Gharbi K."/>
            <person name="Hall N."/>
            <person name="Watson M."/>
            <person name="Adriaenssens E.M."/>
            <person name="Foster-Nyarko E."/>
            <person name="Jarju S."/>
            <person name="Secka A."/>
            <person name="Antonio M."/>
            <person name="Oren A."/>
            <person name="Chaudhuri R.R."/>
            <person name="La Ragione R."/>
            <person name="Hildebrand F."/>
            <person name="Pallen M.J."/>
        </authorList>
    </citation>
    <scope>NUCLEOTIDE SEQUENCE</scope>
    <source>
        <strain evidence="3">ChiHcec3-11533</strain>
    </source>
</reference>
<evidence type="ECO:0000313" key="3">
    <source>
        <dbReference type="EMBL" id="HIU34232.1"/>
    </source>
</evidence>
<dbReference type="InterPro" id="IPR025857">
    <property type="entry name" value="MacB_PCD"/>
</dbReference>
<feature type="transmembrane region" description="Helical" evidence="1">
    <location>
        <begin position="241"/>
        <end position="259"/>
    </location>
</feature>
<accession>A0A9D1IBI7</accession>
<name>A0A9D1IBI7_9FIRM</name>
<dbReference type="Pfam" id="PF12704">
    <property type="entry name" value="MacB_PCD"/>
    <property type="match status" value="1"/>
</dbReference>